<comment type="subunit">
    <text evidence="9">The complex comprises the extracytoplasmic solute receptor protein and the two transmembrane proteins.</text>
</comment>
<reference evidence="11 12" key="1">
    <citation type="submission" date="2018-05" db="EMBL/GenBank/DDBJ databases">
        <title>Genomic Encyclopedia of Type Strains, Phase IV (KMG-IV): sequencing the most valuable type-strain genomes for metagenomic binning, comparative biology and taxonomic classification.</title>
        <authorList>
            <person name="Goeker M."/>
        </authorList>
    </citation>
    <scope>NUCLEOTIDE SEQUENCE [LARGE SCALE GENOMIC DNA]</scope>
    <source>
        <strain evidence="11 12">DSM 16791</strain>
    </source>
</reference>
<evidence type="ECO:0000256" key="4">
    <source>
        <dbReference type="ARBA" id="ARBA00022519"/>
    </source>
</evidence>
<evidence type="ECO:0000256" key="9">
    <source>
        <dbReference type="RuleBase" id="RU369079"/>
    </source>
</evidence>
<evidence type="ECO:0000256" key="2">
    <source>
        <dbReference type="ARBA" id="ARBA00022448"/>
    </source>
</evidence>
<keyword evidence="12" id="KW-1185">Reference proteome</keyword>
<dbReference type="Pfam" id="PF04290">
    <property type="entry name" value="DctQ"/>
    <property type="match status" value="1"/>
</dbReference>
<evidence type="ECO:0000256" key="3">
    <source>
        <dbReference type="ARBA" id="ARBA00022475"/>
    </source>
</evidence>
<keyword evidence="6 9" id="KW-1133">Transmembrane helix</keyword>
<protein>
    <recommendedName>
        <fullName evidence="9">TRAP transporter small permease protein</fullName>
    </recommendedName>
</protein>
<dbReference type="EMBL" id="QGTR01000003">
    <property type="protein sequence ID" value="PWW00616.1"/>
    <property type="molecule type" value="Genomic_DNA"/>
</dbReference>
<dbReference type="PANTHER" id="PTHR35011:SF2">
    <property type="entry name" value="2,3-DIKETO-L-GULONATE TRAP TRANSPORTER SMALL PERMEASE PROTEIN YIAM"/>
    <property type="match status" value="1"/>
</dbReference>
<dbReference type="OrthoDB" id="7843639at2"/>
<evidence type="ECO:0000256" key="1">
    <source>
        <dbReference type="ARBA" id="ARBA00004429"/>
    </source>
</evidence>
<keyword evidence="4 9" id="KW-0997">Cell inner membrane</keyword>
<evidence type="ECO:0000256" key="6">
    <source>
        <dbReference type="ARBA" id="ARBA00022989"/>
    </source>
</evidence>
<dbReference type="AlphaFoldDB" id="A0A317PLB3"/>
<dbReference type="InterPro" id="IPR007387">
    <property type="entry name" value="TRAP_DctQ"/>
</dbReference>
<feature type="transmembrane region" description="Helical" evidence="9">
    <location>
        <begin position="90"/>
        <end position="114"/>
    </location>
</feature>
<evidence type="ECO:0000313" key="12">
    <source>
        <dbReference type="Proteomes" id="UP000246352"/>
    </source>
</evidence>
<dbReference type="GO" id="GO:0005886">
    <property type="term" value="C:plasma membrane"/>
    <property type="evidence" value="ECO:0007669"/>
    <property type="project" value="UniProtKB-SubCell"/>
</dbReference>
<accession>A0A317PLB3</accession>
<organism evidence="11 12">
    <name type="scientific">Hoeflea marina</name>
    <dbReference type="NCBI Taxonomy" id="274592"/>
    <lineage>
        <taxon>Bacteria</taxon>
        <taxon>Pseudomonadati</taxon>
        <taxon>Pseudomonadota</taxon>
        <taxon>Alphaproteobacteria</taxon>
        <taxon>Hyphomicrobiales</taxon>
        <taxon>Rhizobiaceae</taxon>
        <taxon>Hoeflea</taxon>
    </lineage>
</organism>
<dbReference type="InterPro" id="IPR055348">
    <property type="entry name" value="DctQ"/>
</dbReference>
<dbReference type="GO" id="GO:0022857">
    <property type="term" value="F:transmembrane transporter activity"/>
    <property type="evidence" value="ECO:0007669"/>
    <property type="project" value="UniProtKB-UniRule"/>
</dbReference>
<evidence type="ECO:0000259" key="10">
    <source>
        <dbReference type="Pfam" id="PF04290"/>
    </source>
</evidence>
<comment type="caution">
    <text evidence="11">The sequence shown here is derived from an EMBL/GenBank/DDBJ whole genome shotgun (WGS) entry which is preliminary data.</text>
</comment>
<keyword evidence="2 9" id="KW-0813">Transport</keyword>
<sequence length="160" mass="17539">MWTSFRRHAVAATTGALFVSLFGVVLAQIVLRSAGHTLIWAEEYASVAFIWLVFSGAALACQRREHLDVDLVYTAVAGSSRRIPAWDTGIALFQIFFLAVFAIGLVQMAAQTWGNSMGALRGFRYGWIYLGALVADLTYMGFLVAQILSDRRKSGQAARS</sequence>
<evidence type="ECO:0000256" key="8">
    <source>
        <dbReference type="ARBA" id="ARBA00038436"/>
    </source>
</evidence>
<comment type="similarity">
    <text evidence="8 9">Belongs to the TRAP transporter small permease family.</text>
</comment>
<dbReference type="Proteomes" id="UP000246352">
    <property type="component" value="Unassembled WGS sequence"/>
</dbReference>
<name>A0A317PLB3_9HYPH</name>
<feature type="transmembrane region" description="Helical" evidence="9">
    <location>
        <begin position="43"/>
        <end position="61"/>
    </location>
</feature>
<evidence type="ECO:0000256" key="7">
    <source>
        <dbReference type="ARBA" id="ARBA00023136"/>
    </source>
</evidence>
<dbReference type="RefSeq" id="WP_110032811.1">
    <property type="nucleotide sequence ID" value="NZ_QGTR01000003.1"/>
</dbReference>
<keyword evidence="7 9" id="KW-0472">Membrane</keyword>
<comment type="function">
    <text evidence="9">Part of the tripartite ATP-independent periplasmic (TRAP) transport system.</text>
</comment>
<keyword evidence="3" id="KW-1003">Cell membrane</keyword>
<evidence type="ECO:0000256" key="5">
    <source>
        <dbReference type="ARBA" id="ARBA00022692"/>
    </source>
</evidence>
<evidence type="ECO:0000313" key="11">
    <source>
        <dbReference type="EMBL" id="PWW00616.1"/>
    </source>
</evidence>
<keyword evidence="5 9" id="KW-0812">Transmembrane</keyword>
<feature type="transmembrane region" description="Helical" evidence="9">
    <location>
        <begin position="126"/>
        <end position="149"/>
    </location>
</feature>
<gene>
    <name evidence="11" type="ORF">DFR52_103824</name>
</gene>
<proteinExistence type="inferred from homology"/>
<comment type="caution">
    <text evidence="9">Lacks conserved residue(s) required for the propagation of feature annotation.</text>
</comment>
<comment type="subcellular location">
    <subcellularLocation>
        <location evidence="1 9">Cell inner membrane</location>
        <topology evidence="1 9">Multi-pass membrane protein</topology>
    </subcellularLocation>
</comment>
<dbReference type="PANTHER" id="PTHR35011">
    <property type="entry name" value="2,3-DIKETO-L-GULONATE TRAP TRANSPORTER SMALL PERMEASE PROTEIN YIAM"/>
    <property type="match status" value="1"/>
</dbReference>
<dbReference type="GO" id="GO:0015740">
    <property type="term" value="P:C4-dicarboxylate transport"/>
    <property type="evidence" value="ECO:0007669"/>
    <property type="project" value="TreeGrafter"/>
</dbReference>
<feature type="domain" description="Tripartite ATP-independent periplasmic transporters DctQ component" evidence="10">
    <location>
        <begin position="21"/>
        <end position="150"/>
    </location>
</feature>